<protein>
    <submittedName>
        <fullName evidence="1">Uncharacterized protein</fullName>
    </submittedName>
</protein>
<dbReference type="STRING" id="1122155.SAMN02745158_04337"/>
<evidence type="ECO:0000313" key="1">
    <source>
        <dbReference type="EMBL" id="SHF59535.1"/>
    </source>
</evidence>
<proteinExistence type="predicted"/>
<name>A0A1M5CXX5_9CLOT</name>
<sequence>MNWPNIQIVNAKINPNPCKTQETIILSVGIEPEIFELSTMSGLGIADINNVGIELIAGEIYELATIDGNVLTDIEGNIIDLEV</sequence>
<reference evidence="1 2" key="1">
    <citation type="submission" date="2016-11" db="EMBL/GenBank/DDBJ databases">
        <authorList>
            <person name="Jaros S."/>
            <person name="Januszkiewicz K."/>
            <person name="Wedrychowicz H."/>
        </authorList>
    </citation>
    <scope>NUCLEOTIDE SEQUENCE [LARGE SCALE GENOMIC DNA]</scope>
    <source>
        <strain evidence="1 2">DSM 17459</strain>
    </source>
</reference>
<gene>
    <name evidence="1" type="ORF">SAMN02745158_04337</name>
</gene>
<dbReference type="Proteomes" id="UP000184245">
    <property type="component" value="Unassembled WGS sequence"/>
</dbReference>
<dbReference type="EMBL" id="FQVI01000049">
    <property type="protein sequence ID" value="SHF59535.1"/>
    <property type="molecule type" value="Genomic_DNA"/>
</dbReference>
<accession>A0A1M5CXX5</accession>
<organism evidence="1 2">
    <name type="scientific">Lactonifactor longoviformis DSM 17459</name>
    <dbReference type="NCBI Taxonomy" id="1122155"/>
    <lineage>
        <taxon>Bacteria</taxon>
        <taxon>Bacillati</taxon>
        <taxon>Bacillota</taxon>
        <taxon>Clostridia</taxon>
        <taxon>Eubacteriales</taxon>
        <taxon>Clostridiaceae</taxon>
        <taxon>Lactonifactor</taxon>
    </lineage>
</organism>
<keyword evidence="2" id="KW-1185">Reference proteome</keyword>
<evidence type="ECO:0000313" key="2">
    <source>
        <dbReference type="Proteomes" id="UP000184245"/>
    </source>
</evidence>
<dbReference type="AlphaFoldDB" id="A0A1M5CXX5"/>